<dbReference type="Gene3D" id="2.60.40.10">
    <property type="entry name" value="Immunoglobulins"/>
    <property type="match status" value="1"/>
</dbReference>
<evidence type="ECO:0000313" key="2">
    <source>
        <dbReference type="EMBL" id="TGD82281.1"/>
    </source>
</evidence>
<accession>A0A4Z0MRH6</accession>
<keyword evidence="1" id="KW-0732">Signal</keyword>
<comment type="caution">
    <text evidence="2">The sequence shown here is derived from an EMBL/GenBank/DDBJ whole genome shotgun (WGS) entry which is preliminary data.</text>
</comment>
<name>A0A4Z0MRH6_9BACT</name>
<organism evidence="2 3">
    <name type="scientific">Hymenobacter wooponensis</name>
    <dbReference type="NCBI Taxonomy" id="1525360"/>
    <lineage>
        <taxon>Bacteria</taxon>
        <taxon>Pseudomonadati</taxon>
        <taxon>Bacteroidota</taxon>
        <taxon>Cytophagia</taxon>
        <taxon>Cytophagales</taxon>
        <taxon>Hymenobacteraceae</taxon>
        <taxon>Hymenobacter</taxon>
    </lineage>
</organism>
<dbReference type="InterPro" id="IPR013783">
    <property type="entry name" value="Ig-like_fold"/>
</dbReference>
<evidence type="ECO:0000313" key="3">
    <source>
        <dbReference type="Proteomes" id="UP000298284"/>
    </source>
</evidence>
<feature type="signal peptide" evidence="1">
    <location>
        <begin position="1"/>
        <end position="32"/>
    </location>
</feature>
<protein>
    <submittedName>
        <fullName evidence="2">T9SS type A sorting domain-containing protein</fullName>
    </submittedName>
</protein>
<keyword evidence="3" id="KW-1185">Reference proteome</keyword>
<dbReference type="InterPro" id="IPR026444">
    <property type="entry name" value="Secre_tail"/>
</dbReference>
<dbReference type="NCBIfam" id="TIGR04183">
    <property type="entry name" value="Por_Secre_tail"/>
    <property type="match status" value="1"/>
</dbReference>
<evidence type="ECO:0000256" key="1">
    <source>
        <dbReference type="SAM" id="SignalP"/>
    </source>
</evidence>
<feature type="chain" id="PRO_5021327248" evidence="1">
    <location>
        <begin position="33"/>
        <end position="1767"/>
    </location>
</feature>
<reference evidence="2 3" key="1">
    <citation type="submission" date="2019-04" db="EMBL/GenBank/DDBJ databases">
        <authorList>
            <person name="Feng G."/>
            <person name="Zhang J."/>
            <person name="Zhu H."/>
        </authorList>
    </citation>
    <scope>NUCLEOTIDE SEQUENCE [LARGE SCALE GENOMIC DNA]</scope>
    <source>
        <strain evidence="2 3">JCM 19491</strain>
    </source>
</reference>
<sequence length="1767" mass="180456">MQKLLHPQKRGIHFKAYGFLLFLLLLAAQVSAQTITTNAVVGSPFCAGTNVDVPFTAINGTGNSKFSGTSTFTVQIALAVSSGTPIFKNIASSTTSFPNDISTQNNASSTLKITVTLPSDVATGSYLFRVISTSPSITGRQTASSYTINATPTAPTVNVTQPTCTTSTGSITVSSPTGQGYTYSLNGGVYQNSPTFNNLVAGSSYSVTYKINGGCPSVAASGTLEAQPTAPTAPTVNVTQPTCTTSTGSVTVSTPAPATGVTYSNDGVNYNNTTGVFSGLAANSTYSITYKIGTGCPSVATSGTLQAQPTAPTAPTVNVTQPTCTTSTGSITVSSPTGQGYTYSLNGGVYQNSPTFSNLVAGSSYSITYKIGTGCSSVATTGSLQAQPTASTALISANSSTIFCTGGSVTLTASAGVSYEWSNGATTQAITVSTGGNYSVTIRNASGCIATSPVTKVTVTPTPLLTITNPVAICAPATVDLTTAAVTSGSTLPSGSALTYWINSDATTALSNPSAVAASGTYYIKATNNDCSDIKAVSVTVNPTPTVADAGSTQTVAGSSATLAANVPSVGTGAWSVVNGDGGIIDEPSNPTSTFSGIAGKSYTLRWTISTASCGSSASEVVINLDQIATATTVADAQTIYGSTAVVLAAKVTPYPGGGSVDFYVDNTLVGSGALNADGNATYTYNPSALNASSATISHSIKAVFLGYEAYGISSTTPNGVLLVNKADQVISWSDPTAIIYGARLSDAQLNATLTTGNGALSYDPTVGTLLDAGTHTLKVTAAATDNYNKAVETVSLTVDKAPQTISFSELANKTYGDADFSLAASAPAGAVSFTVKGPATLSGSTLHLTGAGTVTVTATQAGNSNYTAADEVERSFAVAKGTQTISWTTPAAITYGTKLSTTQLNATLAGVVNGAPAGALTYEPVAGTLLDAGTYTLTVNAAQTDNYNAAVKTVTLIVDKANQIISWTAPTPITYGAKLSDAQLNATVAGVDEGSAVGALTYDPEVGTLLDAGTRTLTVTAAATGNYNKAVKTVSLTVNKADQVISWNDPTAITYGTKLSDVQLNASLTTGNGVLSYDPAIGTLLDAGTRTLKVTAAATDNYNKAEKTVNLTVNQAPQTISFSEVTDKTYGDADFNLTATAPAGTVSFSVAGPATLSGSTLHLTGAGTVTVTASQAGTANYQAAEAVVRSFAVAKGTQTISWSDPAAITYGTKLSTIQLNATVSGVNGGASTGTLSYDPAASTLLNVGKYTLTVTAAETPNYNQAVKTVSLMVNKADQLISWSAPAAITYGTKLSDAQLNATVAGVSGGSAPGALTYTPGTGTVLDAGTRVLSVTAAATDNYKEAVATVSLTVNKQTINPLADTYYTGSSFYWTTSSASNTTTLNLVSTLKTNSNYDGDIRTARVSFFIRTGTGTSATLTPINGAQNLPVGLVDPSDLTTGTAATNVQYSISGSTTILNIAVVVSGNYKSVNDQSTDKPVTVAVPTPGGQIVGGGKFSNEGSSGYIKGSSNFAFYVQYNKSLKNPQGGAEITVYSKYDRNGNLTDVPHTYQLKSNAISVLATKNPTAQFSSKANISEIVDGVAQSLEGNCTMQLEMYDGKDNPTVATDQVDRLAITVYRSNGGIWYSSKWNETKTVLRDLEGPKDVVCVTGTSSTTTPITAVSVSSIVSTDPNTLLVKDASNLLEVYPMPLVDRGTVHFRAQKAGKVQVVVFDGLGRQVATLYDGVVGAGEEQNVEFDRKNLPNGFYFFRLLTDGKVENKRITIAN</sequence>
<dbReference type="EMBL" id="SRKZ01000001">
    <property type="protein sequence ID" value="TGD82281.1"/>
    <property type="molecule type" value="Genomic_DNA"/>
</dbReference>
<dbReference type="OrthoDB" id="1121493at2"/>
<gene>
    <name evidence="2" type="ORF">EU557_00375</name>
</gene>
<proteinExistence type="predicted"/>
<dbReference type="Proteomes" id="UP000298284">
    <property type="component" value="Unassembled WGS sequence"/>
</dbReference>